<dbReference type="GO" id="GO:0030388">
    <property type="term" value="P:fructose 1,6-bisphosphate metabolic process"/>
    <property type="evidence" value="ECO:0007669"/>
    <property type="project" value="TreeGrafter"/>
</dbReference>
<dbReference type="PANTHER" id="PTHR11556">
    <property type="entry name" value="FRUCTOSE-1,6-BISPHOSPHATASE-RELATED"/>
    <property type="match status" value="1"/>
</dbReference>
<feature type="domain" description="Fructose-1-6-bisphosphatase class 1 C-terminal" evidence="15">
    <location>
        <begin position="189"/>
        <end position="314"/>
    </location>
</feature>
<feature type="binding site" evidence="12">
    <location>
        <begin position="111"/>
        <end position="114"/>
    </location>
    <ligand>
        <name>substrate</name>
    </ligand>
</feature>
<feature type="binding site" evidence="12">
    <location>
        <position position="111"/>
    </location>
    <ligand>
        <name>Mg(2+)</name>
        <dbReference type="ChEBI" id="CHEBI:18420"/>
        <label>2</label>
    </ligand>
</feature>
<feature type="binding site" evidence="12">
    <location>
        <position position="261"/>
    </location>
    <ligand>
        <name>substrate</name>
    </ligand>
</feature>
<evidence type="ECO:0000256" key="6">
    <source>
        <dbReference type="ARBA" id="ARBA00022723"/>
    </source>
</evidence>
<dbReference type="EMBL" id="FNSD01000001">
    <property type="protein sequence ID" value="SEB63714.1"/>
    <property type="molecule type" value="Genomic_DNA"/>
</dbReference>
<dbReference type="InterPro" id="IPR000146">
    <property type="entry name" value="FBPase_class-1"/>
</dbReference>
<name>A0A1H4KYX3_9BACT</name>
<dbReference type="NCBIfam" id="NF006778">
    <property type="entry name" value="PRK09293.1-1"/>
    <property type="match status" value="1"/>
</dbReference>
<dbReference type="GO" id="GO:0006002">
    <property type="term" value="P:fructose 6-phosphate metabolic process"/>
    <property type="evidence" value="ECO:0007669"/>
    <property type="project" value="TreeGrafter"/>
</dbReference>
<dbReference type="Gene3D" id="3.40.190.80">
    <property type="match status" value="1"/>
</dbReference>
<comment type="caution">
    <text evidence="12">Lacks conserved residue(s) required for the propagation of feature annotation.</text>
</comment>
<dbReference type="FunFam" id="3.30.540.10:FF:000002">
    <property type="entry name" value="Fructose-1,6-bisphosphatase class 1"/>
    <property type="match status" value="1"/>
</dbReference>
<feature type="binding site" evidence="12">
    <location>
        <position position="199"/>
    </location>
    <ligand>
        <name>substrate</name>
    </ligand>
</feature>
<evidence type="ECO:0000259" key="14">
    <source>
        <dbReference type="Pfam" id="PF00316"/>
    </source>
</evidence>
<dbReference type="PRINTS" id="PR00115">
    <property type="entry name" value="F16BPHPHTASE"/>
</dbReference>
<dbReference type="PROSITE" id="PS00124">
    <property type="entry name" value="FBPASE"/>
    <property type="match status" value="1"/>
</dbReference>
<comment type="similarity">
    <text evidence="3 12 13">Belongs to the FBPase class 1 family.</text>
</comment>
<dbReference type="InterPro" id="IPR028343">
    <property type="entry name" value="FBPtase"/>
</dbReference>
<gene>
    <name evidence="12" type="primary">fbp</name>
    <name evidence="16" type="ORF">SAMN05443244_1409</name>
</gene>
<keyword evidence="9 12" id="KW-0119">Carbohydrate metabolism</keyword>
<accession>A0A1H4KYX3</accession>
<comment type="subcellular location">
    <subcellularLocation>
        <location evidence="12">Cytoplasm</location>
    </subcellularLocation>
</comment>
<feature type="domain" description="Fructose-1-6-bisphosphatase class I N-terminal" evidence="14">
    <location>
        <begin position="11"/>
        <end position="183"/>
    </location>
</feature>
<evidence type="ECO:0000256" key="8">
    <source>
        <dbReference type="ARBA" id="ARBA00022842"/>
    </source>
</evidence>
<feature type="binding site" evidence="12">
    <location>
        <position position="267"/>
    </location>
    <ligand>
        <name>Mg(2+)</name>
        <dbReference type="ChEBI" id="CHEBI:18420"/>
        <label>2</label>
    </ligand>
</feature>
<feature type="binding site" evidence="12">
    <location>
        <position position="108"/>
    </location>
    <ligand>
        <name>Mg(2+)</name>
        <dbReference type="ChEBI" id="CHEBI:18420"/>
        <label>2</label>
    </ligand>
</feature>
<dbReference type="GO" id="GO:0006000">
    <property type="term" value="P:fructose metabolic process"/>
    <property type="evidence" value="ECO:0007669"/>
    <property type="project" value="TreeGrafter"/>
</dbReference>
<keyword evidence="8 12" id="KW-0460">Magnesium</keyword>
<organism evidence="16 17">
    <name type="scientific">Terriglobus roseus</name>
    <dbReference type="NCBI Taxonomy" id="392734"/>
    <lineage>
        <taxon>Bacteria</taxon>
        <taxon>Pseudomonadati</taxon>
        <taxon>Acidobacteriota</taxon>
        <taxon>Terriglobia</taxon>
        <taxon>Terriglobales</taxon>
        <taxon>Acidobacteriaceae</taxon>
        <taxon>Terriglobus</taxon>
    </lineage>
</organism>
<evidence type="ECO:0000259" key="15">
    <source>
        <dbReference type="Pfam" id="PF18913"/>
    </source>
</evidence>
<evidence type="ECO:0000256" key="11">
    <source>
        <dbReference type="ARBA" id="ARBA00081210"/>
    </source>
</evidence>
<evidence type="ECO:0000256" key="9">
    <source>
        <dbReference type="ARBA" id="ARBA00023277"/>
    </source>
</evidence>
<comment type="catalytic activity">
    <reaction evidence="1 12">
        <text>beta-D-fructose 1,6-bisphosphate + H2O = beta-D-fructose 6-phosphate + phosphate</text>
        <dbReference type="Rhea" id="RHEA:11064"/>
        <dbReference type="ChEBI" id="CHEBI:15377"/>
        <dbReference type="ChEBI" id="CHEBI:32966"/>
        <dbReference type="ChEBI" id="CHEBI:43474"/>
        <dbReference type="ChEBI" id="CHEBI:57634"/>
        <dbReference type="EC" id="3.1.3.11"/>
    </reaction>
</comment>
<dbReference type="GO" id="GO:0005829">
    <property type="term" value="C:cytosol"/>
    <property type="evidence" value="ECO:0007669"/>
    <property type="project" value="TreeGrafter"/>
</dbReference>
<dbReference type="InterPro" id="IPR020548">
    <property type="entry name" value="Fructose_bisphosphatase_AS"/>
</dbReference>
<dbReference type="CDD" id="cd00354">
    <property type="entry name" value="FBPase"/>
    <property type="match status" value="1"/>
</dbReference>
<dbReference type="AlphaFoldDB" id="A0A1H4KYX3"/>
<evidence type="ECO:0000256" key="1">
    <source>
        <dbReference type="ARBA" id="ARBA00001273"/>
    </source>
</evidence>
<feature type="binding site" evidence="12">
    <location>
        <position position="108"/>
    </location>
    <ligand>
        <name>Mg(2+)</name>
        <dbReference type="ChEBI" id="CHEBI:18420"/>
        <label>1</label>
    </ligand>
</feature>
<feature type="binding site" evidence="12">
    <location>
        <position position="110"/>
    </location>
    <ligand>
        <name>Mg(2+)</name>
        <dbReference type="ChEBI" id="CHEBI:18420"/>
        <label>1</label>
    </ligand>
</feature>
<dbReference type="SUPFAM" id="SSF56655">
    <property type="entry name" value="Carbohydrate phosphatase"/>
    <property type="match status" value="1"/>
</dbReference>
<dbReference type="InterPro" id="IPR044015">
    <property type="entry name" value="FBPase_C_dom"/>
</dbReference>
<dbReference type="HAMAP" id="MF_01855">
    <property type="entry name" value="FBPase_class1"/>
    <property type="match status" value="1"/>
</dbReference>
<comment type="pathway">
    <text evidence="2">Carbohydrate biosynthesis; Calvin cycle.</text>
</comment>
<evidence type="ECO:0000256" key="5">
    <source>
        <dbReference type="ARBA" id="ARBA00022490"/>
    </source>
</evidence>
<comment type="subunit">
    <text evidence="12">Homotetramer.</text>
</comment>
<dbReference type="PIRSF" id="PIRSF000904">
    <property type="entry name" value="FBPtase_SBPase"/>
    <property type="match status" value="1"/>
</dbReference>
<dbReference type="GO" id="GO:0005986">
    <property type="term" value="P:sucrose biosynthetic process"/>
    <property type="evidence" value="ECO:0007669"/>
    <property type="project" value="TreeGrafter"/>
</dbReference>
<sequence length="324" mass="34748">MPMAMTLFQHVRQRHNQELGALITAIADGAAAIEARIRTAGLSDDILGAAGSENVQGEQQQKLDVFANDTLIEVMKALPTVAAVVSEEDDEPIVFPDRPNAKFIAIFDPLDGSSNIDVNVNVGTIVSIQVVKPGSDVRAAILQPGTEQVAALYVNYGPSTILVYTAGKGVHGFTLADGEFLLSSGDMLMPEQGTYYSMNEGNIGESLPVYAKAIGRFRDGSMMGRKYSSRYVGSFIADFHRTLLKGGVFLYPPTVKAPNGKLRLLYEANPLSFIAEQAGGAASNGRYRILEITPTEPHMRTPLIIGSQSEVSAIGGMITITPRE</sequence>
<keyword evidence="7 12" id="KW-0378">Hydrolase</keyword>
<dbReference type="GO" id="GO:0042132">
    <property type="term" value="F:fructose 1,6-bisphosphate 1-phosphatase activity"/>
    <property type="evidence" value="ECO:0007669"/>
    <property type="project" value="UniProtKB-UniRule"/>
</dbReference>
<protein>
    <recommendedName>
        <fullName evidence="10 12">Fructose-1,6-bisphosphatase class 1</fullName>
        <shortName evidence="12">FBPase class 1</shortName>
        <ecNumber evidence="4 12">3.1.3.11</ecNumber>
    </recommendedName>
    <alternativeName>
        <fullName evidence="11 12">D-fructose-1,6-bisphosphate 1-phosphohydrolase class 1</fullName>
    </alternativeName>
</protein>
<dbReference type="GO" id="GO:0000287">
    <property type="term" value="F:magnesium ion binding"/>
    <property type="evidence" value="ECO:0007669"/>
    <property type="project" value="UniProtKB-UniRule"/>
</dbReference>
<reference evidence="16 17" key="1">
    <citation type="submission" date="2016-10" db="EMBL/GenBank/DDBJ databases">
        <authorList>
            <person name="de Groot N.N."/>
        </authorList>
    </citation>
    <scope>NUCLEOTIDE SEQUENCE [LARGE SCALE GENOMIC DNA]</scope>
    <source>
        <strain evidence="16 17">AB35.6</strain>
    </source>
</reference>
<evidence type="ECO:0000256" key="10">
    <source>
        <dbReference type="ARBA" id="ARBA00072069"/>
    </source>
</evidence>
<comment type="cofactor">
    <cofactor evidence="12">
        <name>Mg(2+)</name>
        <dbReference type="ChEBI" id="CHEBI:18420"/>
    </cofactor>
    <text evidence="12">Binds 2 magnesium ions per subunit.</text>
</comment>
<dbReference type="Pfam" id="PF00316">
    <property type="entry name" value="FBPase"/>
    <property type="match status" value="1"/>
</dbReference>
<evidence type="ECO:0000256" key="2">
    <source>
        <dbReference type="ARBA" id="ARBA00005215"/>
    </source>
</evidence>
<evidence type="ECO:0000313" key="17">
    <source>
        <dbReference type="Proteomes" id="UP000182409"/>
    </source>
</evidence>
<evidence type="ECO:0000256" key="13">
    <source>
        <dbReference type="RuleBase" id="RU000508"/>
    </source>
</evidence>
<dbReference type="OrthoDB" id="9806756at2"/>
<dbReference type="Gene3D" id="3.30.540.10">
    <property type="entry name" value="Fructose-1,6-Bisphosphatase, subunit A, domain 1"/>
    <property type="match status" value="1"/>
</dbReference>
<dbReference type="PIRSF" id="PIRSF500210">
    <property type="entry name" value="FBPtase"/>
    <property type="match status" value="1"/>
</dbReference>
<dbReference type="PANTHER" id="PTHR11556:SF35">
    <property type="entry name" value="SEDOHEPTULOSE-1,7-BISPHOSPHATASE, CHLOROPLASTIC"/>
    <property type="match status" value="1"/>
</dbReference>
<feature type="binding site" evidence="12">
    <location>
        <position position="231"/>
    </location>
    <ligand>
        <name>substrate</name>
    </ligand>
</feature>
<dbReference type="InterPro" id="IPR033391">
    <property type="entry name" value="FBPase_N"/>
</dbReference>
<dbReference type="Proteomes" id="UP000182409">
    <property type="component" value="Unassembled WGS sequence"/>
</dbReference>
<evidence type="ECO:0000313" key="16">
    <source>
        <dbReference type="EMBL" id="SEB63714.1"/>
    </source>
</evidence>
<keyword evidence="6 12" id="KW-0479">Metal-binding</keyword>
<evidence type="ECO:0000256" key="12">
    <source>
        <dbReference type="HAMAP-Rule" id="MF_01855"/>
    </source>
</evidence>
<evidence type="ECO:0000256" key="3">
    <source>
        <dbReference type="ARBA" id="ARBA00010941"/>
    </source>
</evidence>
<evidence type="ECO:0000256" key="7">
    <source>
        <dbReference type="ARBA" id="ARBA00022801"/>
    </source>
</evidence>
<keyword evidence="5 12" id="KW-0963">Cytoplasm</keyword>
<feature type="binding site" evidence="12">
    <location>
        <position position="87"/>
    </location>
    <ligand>
        <name>Mg(2+)</name>
        <dbReference type="ChEBI" id="CHEBI:18420"/>
        <label>1</label>
    </ligand>
</feature>
<evidence type="ECO:0000256" key="4">
    <source>
        <dbReference type="ARBA" id="ARBA00013093"/>
    </source>
</evidence>
<dbReference type="GO" id="GO:0006094">
    <property type="term" value="P:gluconeogenesis"/>
    <property type="evidence" value="ECO:0007669"/>
    <property type="project" value="UniProtKB-UniRule"/>
</dbReference>
<proteinExistence type="inferred from homology"/>
<dbReference type="EC" id="3.1.3.11" evidence="4 12"/>
<dbReference type="Pfam" id="PF18913">
    <property type="entry name" value="FBPase_C"/>
    <property type="match status" value="1"/>
</dbReference>